<keyword evidence="4" id="KW-0961">Cell wall biogenesis/degradation</keyword>
<evidence type="ECO:0000313" key="7">
    <source>
        <dbReference type="EMBL" id="KAF5781866.1"/>
    </source>
</evidence>
<comment type="catalytic activity">
    <reaction evidence="5">
        <text>[(1-&gt;4)-alpha-D-galacturonosyl methyl ester](n) + n H2O = [(1-&gt;4)-alpha-D-galacturonosyl](n) + n methanol + n H(+)</text>
        <dbReference type="Rhea" id="RHEA:22380"/>
        <dbReference type="Rhea" id="RHEA-COMP:14570"/>
        <dbReference type="Rhea" id="RHEA-COMP:14573"/>
        <dbReference type="ChEBI" id="CHEBI:15377"/>
        <dbReference type="ChEBI" id="CHEBI:15378"/>
        <dbReference type="ChEBI" id="CHEBI:17790"/>
        <dbReference type="ChEBI" id="CHEBI:140522"/>
        <dbReference type="ChEBI" id="CHEBI:140523"/>
        <dbReference type="EC" id="3.1.1.11"/>
    </reaction>
</comment>
<accession>A0A251TA87</accession>
<dbReference type="GO" id="GO:0042545">
    <property type="term" value="P:cell wall modification"/>
    <property type="evidence" value="ECO:0007669"/>
    <property type="project" value="InterPro"/>
</dbReference>
<dbReference type="EMBL" id="MNCJ02000326">
    <property type="protein sequence ID" value="KAF5781866.1"/>
    <property type="molecule type" value="Genomic_DNA"/>
</dbReference>
<dbReference type="STRING" id="4232.A0A251TA87"/>
<comment type="pathway">
    <text evidence="1">Glycan metabolism; pectin degradation; 2-dehydro-3-deoxy-D-gluconate from pectin: step 1/5.</text>
</comment>
<dbReference type="PANTHER" id="PTHR31707">
    <property type="entry name" value="PECTINESTERASE"/>
    <property type="match status" value="1"/>
</dbReference>
<dbReference type="EC" id="3.-.-.-" evidence="7"/>
<evidence type="ECO:0000256" key="4">
    <source>
        <dbReference type="ARBA" id="ARBA00023316"/>
    </source>
</evidence>
<sequence length="80" mass="8946">MMPSVIDPKGWFPWVGASAPNTIFYPEFANYGAGVVTKDRVIWKGLKFIAAKQASKFSVIPFIQGDKWLKDTDMSYKSGL</sequence>
<dbReference type="Pfam" id="PF01095">
    <property type="entry name" value="Pectinesterase"/>
    <property type="match status" value="1"/>
</dbReference>
<dbReference type="EMBL" id="CM007900">
    <property type="protein sequence ID" value="OTG07978.1"/>
    <property type="molecule type" value="Genomic_DNA"/>
</dbReference>
<reference evidence="8" key="2">
    <citation type="submission" date="2017-02" db="EMBL/GenBank/DDBJ databases">
        <title>Sunflower complete genome.</title>
        <authorList>
            <person name="Langlade N."/>
            <person name="Munos S."/>
        </authorList>
    </citation>
    <scope>NUCLEOTIDE SEQUENCE [LARGE SCALE GENOMIC DNA]</scope>
    <source>
        <tissue evidence="8">Leaves</tissue>
    </source>
</reference>
<evidence type="ECO:0000256" key="2">
    <source>
        <dbReference type="ARBA" id="ARBA00022801"/>
    </source>
</evidence>
<keyword evidence="2 7" id="KW-0378">Hydrolase</keyword>
<dbReference type="Proteomes" id="UP000215914">
    <property type="component" value="Chromosome 11"/>
</dbReference>
<reference evidence="7" key="3">
    <citation type="submission" date="2020-06" db="EMBL/GenBank/DDBJ databases">
        <title>Helianthus annuus Genome sequencing and assembly Release 2.</title>
        <authorList>
            <person name="Gouzy J."/>
            <person name="Langlade N."/>
            <person name="Munos S."/>
        </authorList>
    </citation>
    <scope>NUCLEOTIDE SEQUENCE</scope>
    <source>
        <tissue evidence="7">Leaves</tissue>
    </source>
</reference>
<dbReference type="GO" id="GO:0030599">
    <property type="term" value="F:pectinesterase activity"/>
    <property type="evidence" value="ECO:0007669"/>
    <property type="project" value="UniProtKB-EC"/>
</dbReference>
<keyword evidence="3" id="KW-0063">Aspartyl esterase</keyword>
<dbReference type="SUPFAM" id="SSF51126">
    <property type="entry name" value="Pectin lyase-like"/>
    <property type="match status" value="1"/>
</dbReference>
<dbReference type="InParanoid" id="A0A251TA87"/>
<dbReference type="AlphaFoldDB" id="A0A251TA87"/>
<evidence type="ECO:0000256" key="3">
    <source>
        <dbReference type="ARBA" id="ARBA00023085"/>
    </source>
</evidence>
<evidence type="ECO:0000256" key="5">
    <source>
        <dbReference type="ARBA" id="ARBA00047928"/>
    </source>
</evidence>
<feature type="domain" description="Pectinesterase catalytic" evidence="6">
    <location>
        <begin position="2"/>
        <end position="66"/>
    </location>
</feature>
<dbReference type="Gene3D" id="2.160.20.10">
    <property type="entry name" value="Single-stranded right-handed beta-helix, Pectin lyase-like"/>
    <property type="match status" value="1"/>
</dbReference>
<dbReference type="UniPathway" id="UPA00545">
    <property type="reaction ID" value="UER00823"/>
</dbReference>
<proteinExistence type="predicted"/>
<name>A0A251TA87_HELAN</name>
<gene>
    <name evidence="8" type="ORF">HannXRQ_Chr11g0336531</name>
    <name evidence="7" type="ORF">HanXRQr2_Chr11g0488851</name>
</gene>
<keyword evidence="9" id="KW-1185">Reference proteome</keyword>
<dbReference type="GO" id="GO:0016829">
    <property type="term" value="F:lyase activity"/>
    <property type="evidence" value="ECO:0007669"/>
    <property type="project" value="UniProtKB-KW"/>
</dbReference>
<evidence type="ECO:0000313" key="9">
    <source>
        <dbReference type="Proteomes" id="UP000215914"/>
    </source>
</evidence>
<evidence type="ECO:0000256" key="1">
    <source>
        <dbReference type="ARBA" id="ARBA00005184"/>
    </source>
</evidence>
<reference evidence="7 9" key="1">
    <citation type="journal article" date="2017" name="Nature">
        <title>The sunflower genome provides insights into oil metabolism, flowering and Asterid evolution.</title>
        <authorList>
            <person name="Badouin H."/>
            <person name="Gouzy J."/>
            <person name="Grassa C.J."/>
            <person name="Murat F."/>
            <person name="Staton S.E."/>
            <person name="Cottret L."/>
            <person name="Lelandais-Briere C."/>
            <person name="Owens G.L."/>
            <person name="Carrere S."/>
            <person name="Mayjonade B."/>
            <person name="Legrand L."/>
            <person name="Gill N."/>
            <person name="Kane N.C."/>
            <person name="Bowers J.E."/>
            <person name="Hubner S."/>
            <person name="Bellec A."/>
            <person name="Berard A."/>
            <person name="Berges H."/>
            <person name="Blanchet N."/>
            <person name="Boniface M.C."/>
            <person name="Brunel D."/>
            <person name="Catrice O."/>
            <person name="Chaidir N."/>
            <person name="Claudel C."/>
            <person name="Donnadieu C."/>
            <person name="Faraut T."/>
            <person name="Fievet G."/>
            <person name="Helmstetter N."/>
            <person name="King M."/>
            <person name="Knapp S.J."/>
            <person name="Lai Z."/>
            <person name="Le Paslier M.C."/>
            <person name="Lippi Y."/>
            <person name="Lorenzon L."/>
            <person name="Mandel J.R."/>
            <person name="Marage G."/>
            <person name="Marchand G."/>
            <person name="Marquand E."/>
            <person name="Bret-Mestries E."/>
            <person name="Morien E."/>
            <person name="Nambeesan S."/>
            <person name="Nguyen T."/>
            <person name="Pegot-Espagnet P."/>
            <person name="Pouilly N."/>
            <person name="Raftis F."/>
            <person name="Sallet E."/>
            <person name="Schiex T."/>
            <person name="Thomas J."/>
            <person name="Vandecasteele C."/>
            <person name="Vares D."/>
            <person name="Vear F."/>
            <person name="Vautrin S."/>
            <person name="Crespi M."/>
            <person name="Mangin B."/>
            <person name="Burke J.M."/>
            <person name="Salse J."/>
            <person name="Munos S."/>
            <person name="Vincourt P."/>
            <person name="Rieseberg L.H."/>
            <person name="Langlade N.B."/>
        </authorList>
    </citation>
    <scope>NUCLEOTIDE SEQUENCE [LARGE SCALE GENOMIC DNA]</scope>
    <source>
        <strain evidence="9">cv. SF193</strain>
        <tissue evidence="7">Leaves</tissue>
    </source>
</reference>
<evidence type="ECO:0000313" key="8">
    <source>
        <dbReference type="EMBL" id="OTG07978.1"/>
    </source>
</evidence>
<keyword evidence="8" id="KW-0456">Lyase</keyword>
<dbReference type="Gramene" id="mRNA:HanXRQr2_Chr11g0488851">
    <property type="protein sequence ID" value="CDS:HanXRQr2_Chr11g0488851.1"/>
    <property type="gene ID" value="HanXRQr2_Chr11g0488851"/>
</dbReference>
<dbReference type="InterPro" id="IPR000070">
    <property type="entry name" value="Pectinesterase_cat"/>
</dbReference>
<organism evidence="8 9">
    <name type="scientific">Helianthus annuus</name>
    <name type="common">Common sunflower</name>
    <dbReference type="NCBI Taxonomy" id="4232"/>
    <lineage>
        <taxon>Eukaryota</taxon>
        <taxon>Viridiplantae</taxon>
        <taxon>Streptophyta</taxon>
        <taxon>Embryophyta</taxon>
        <taxon>Tracheophyta</taxon>
        <taxon>Spermatophyta</taxon>
        <taxon>Magnoliopsida</taxon>
        <taxon>eudicotyledons</taxon>
        <taxon>Gunneridae</taxon>
        <taxon>Pentapetalae</taxon>
        <taxon>asterids</taxon>
        <taxon>campanulids</taxon>
        <taxon>Asterales</taxon>
        <taxon>Asteraceae</taxon>
        <taxon>Asteroideae</taxon>
        <taxon>Heliantheae alliance</taxon>
        <taxon>Heliantheae</taxon>
        <taxon>Helianthus</taxon>
    </lineage>
</organism>
<dbReference type="OMA" id="ANEAMKF"/>
<dbReference type="InterPro" id="IPR011050">
    <property type="entry name" value="Pectin_lyase_fold/virulence"/>
</dbReference>
<dbReference type="GO" id="GO:0045490">
    <property type="term" value="P:pectin catabolic process"/>
    <property type="evidence" value="ECO:0007669"/>
    <property type="project" value="UniProtKB-UniPathway"/>
</dbReference>
<dbReference type="InterPro" id="IPR012334">
    <property type="entry name" value="Pectin_lyas_fold"/>
</dbReference>
<protein>
    <submittedName>
        <fullName evidence="7">Hydrolase</fullName>
        <ecNumber evidence="7">3.-.-.-</ecNumber>
    </submittedName>
    <submittedName>
        <fullName evidence="8">Putative pectinesterase, catalytic, Pectin lyase fold/virulence factor</fullName>
    </submittedName>
</protein>
<evidence type="ECO:0000259" key="6">
    <source>
        <dbReference type="Pfam" id="PF01095"/>
    </source>
</evidence>